<dbReference type="Pfam" id="PF02585">
    <property type="entry name" value="PIG-L"/>
    <property type="match status" value="1"/>
</dbReference>
<dbReference type="AlphaFoldDB" id="A0A1G7LR42"/>
<dbReference type="InterPro" id="IPR003737">
    <property type="entry name" value="GlcNAc_PI_deacetylase-related"/>
</dbReference>
<keyword evidence="2" id="KW-1185">Reference proteome</keyword>
<dbReference type="SUPFAM" id="SSF102588">
    <property type="entry name" value="LmbE-like"/>
    <property type="match status" value="1"/>
</dbReference>
<name>A0A1G7LR42_9RHOB</name>
<protein>
    <submittedName>
        <fullName evidence="1">N-acetylglucosaminyl deacetylase, LmbE family</fullName>
    </submittedName>
</protein>
<dbReference type="OrthoDB" id="9790023at2"/>
<reference evidence="2" key="1">
    <citation type="submission" date="2016-10" db="EMBL/GenBank/DDBJ databases">
        <authorList>
            <person name="Varghese N."/>
            <person name="Submissions S."/>
        </authorList>
    </citation>
    <scope>NUCLEOTIDE SEQUENCE [LARGE SCALE GENOMIC DNA]</scope>
    <source>
        <strain evidence="2">DSM 10146</strain>
    </source>
</reference>
<dbReference type="STRING" id="282683.SAMN04488105_12624"/>
<dbReference type="RefSeq" id="WP_089963822.1">
    <property type="nucleotide sequence ID" value="NZ_FNAV01000026.1"/>
</dbReference>
<evidence type="ECO:0000313" key="1">
    <source>
        <dbReference type="EMBL" id="SDF52018.1"/>
    </source>
</evidence>
<dbReference type="Proteomes" id="UP000198994">
    <property type="component" value="Unassembled WGS sequence"/>
</dbReference>
<dbReference type="EMBL" id="FNAV01000026">
    <property type="protein sequence ID" value="SDF52018.1"/>
    <property type="molecule type" value="Genomic_DNA"/>
</dbReference>
<accession>A0A1G7LR42</accession>
<proteinExistence type="predicted"/>
<dbReference type="PANTHER" id="PTHR12993">
    <property type="entry name" value="N-ACETYLGLUCOSAMINYL-PHOSPHATIDYLINOSITOL DE-N-ACETYLASE-RELATED"/>
    <property type="match status" value="1"/>
</dbReference>
<dbReference type="PANTHER" id="PTHR12993:SF11">
    <property type="entry name" value="N-ACETYLGLUCOSAMINYL-PHOSPHATIDYLINOSITOL DE-N-ACETYLASE"/>
    <property type="match status" value="1"/>
</dbReference>
<dbReference type="Gene3D" id="3.40.50.10320">
    <property type="entry name" value="LmbE-like"/>
    <property type="match status" value="1"/>
</dbReference>
<sequence>MTCEHRSLALDTVLAILTGHRPIVVLAPHPDDEALGCGGLLAHAFATHGAHVVLMTDGTQSHPGSTAWPAEARASLRAAELEASVRELGGSPADITRLGLPDAGMTSSDTGIPALARQLSSLLSRLGARCLFATAPTDPHCDHQATAEIARQAARLSGARLFFYPIWSRWADSDFRSGLPQTREVRLDTRDVRLIKARAIAAHQSQFGDIICDDPEGFTLDPPFVRLFLHGDELFFEEHPE</sequence>
<gene>
    <name evidence="1" type="ORF">SAMN04488105_12624</name>
</gene>
<dbReference type="GO" id="GO:0016811">
    <property type="term" value="F:hydrolase activity, acting on carbon-nitrogen (but not peptide) bonds, in linear amides"/>
    <property type="evidence" value="ECO:0007669"/>
    <property type="project" value="TreeGrafter"/>
</dbReference>
<evidence type="ECO:0000313" key="2">
    <source>
        <dbReference type="Proteomes" id="UP000198994"/>
    </source>
</evidence>
<dbReference type="InterPro" id="IPR024078">
    <property type="entry name" value="LmbE-like_dom_sf"/>
</dbReference>
<organism evidence="1 2">
    <name type="scientific">Salipiger thiooxidans</name>
    <dbReference type="NCBI Taxonomy" id="282683"/>
    <lineage>
        <taxon>Bacteria</taxon>
        <taxon>Pseudomonadati</taxon>
        <taxon>Pseudomonadota</taxon>
        <taxon>Alphaproteobacteria</taxon>
        <taxon>Rhodobacterales</taxon>
        <taxon>Roseobacteraceae</taxon>
        <taxon>Salipiger</taxon>
    </lineage>
</organism>